<evidence type="ECO:0000313" key="3">
    <source>
        <dbReference type="Proteomes" id="UP001151760"/>
    </source>
</evidence>
<gene>
    <name evidence="2" type="ORF">Tco_1004745</name>
</gene>
<comment type="caution">
    <text evidence="2">The sequence shown here is derived from an EMBL/GenBank/DDBJ whole genome shotgun (WGS) entry which is preliminary data.</text>
</comment>
<protein>
    <submittedName>
        <fullName evidence="2">Uncharacterized protein</fullName>
    </submittedName>
</protein>
<organism evidence="2 3">
    <name type="scientific">Tanacetum coccineum</name>
    <dbReference type="NCBI Taxonomy" id="301880"/>
    <lineage>
        <taxon>Eukaryota</taxon>
        <taxon>Viridiplantae</taxon>
        <taxon>Streptophyta</taxon>
        <taxon>Embryophyta</taxon>
        <taxon>Tracheophyta</taxon>
        <taxon>Spermatophyta</taxon>
        <taxon>Magnoliopsida</taxon>
        <taxon>eudicotyledons</taxon>
        <taxon>Gunneridae</taxon>
        <taxon>Pentapetalae</taxon>
        <taxon>asterids</taxon>
        <taxon>campanulids</taxon>
        <taxon>Asterales</taxon>
        <taxon>Asteraceae</taxon>
        <taxon>Asteroideae</taxon>
        <taxon>Anthemideae</taxon>
        <taxon>Anthemidinae</taxon>
        <taxon>Tanacetum</taxon>
    </lineage>
</organism>
<accession>A0ABQ5FEN5</accession>
<sequence length="298" mass="34136">MHHDSPLPRVHTLGSDEGRMQPNELIELVTKLLDRVAVLENDLKQTKKTYGAAFTKLIKKVKTLEKTIKSRKSRRRAQFVVSDDEEEDSFNQGRKISKINEVLDISLFTTPEEVYTIELDISTTNVLVSTAGAEVSIAAKRLVYIRRSATKRKYKEQFDEEERQRITSVHEEASTFKPEEWDNIQAQIKADEELAYRLQAQERERYSKDDKAKLLNMGSHTLQQLRGYSFNEIKVLFEATMKRVNTFTPMESDDTVPKVVAGSSKRSAEEELGEESSKRQTIGKGSEPTEESKDKESD</sequence>
<reference evidence="2" key="1">
    <citation type="journal article" date="2022" name="Int. J. Mol. Sci.">
        <title>Draft Genome of Tanacetum Coccineum: Genomic Comparison of Closely Related Tanacetum-Family Plants.</title>
        <authorList>
            <person name="Yamashiro T."/>
            <person name="Shiraishi A."/>
            <person name="Nakayama K."/>
            <person name="Satake H."/>
        </authorList>
    </citation>
    <scope>NUCLEOTIDE SEQUENCE</scope>
</reference>
<keyword evidence="3" id="KW-1185">Reference proteome</keyword>
<proteinExistence type="predicted"/>
<evidence type="ECO:0000256" key="1">
    <source>
        <dbReference type="SAM" id="MobiDB-lite"/>
    </source>
</evidence>
<evidence type="ECO:0000313" key="2">
    <source>
        <dbReference type="EMBL" id="GJT61212.1"/>
    </source>
</evidence>
<feature type="region of interest" description="Disordered" evidence="1">
    <location>
        <begin position="248"/>
        <end position="298"/>
    </location>
</feature>
<name>A0ABQ5FEN5_9ASTR</name>
<dbReference type="Proteomes" id="UP001151760">
    <property type="component" value="Unassembled WGS sequence"/>
</dbReference>
<dbReference type="EMBL" id="BQNB010017267">
    <property type="protein sequence ID" value="GJT61212.1"/>
    <property type="molecule type" value="Genomic_DNA"/>
</dbReference>
<reference evidence="2" key="2">
    <citation type="submission" date="2022-01" db="EMBL/GenBank/DDBJ databases">
        <authorList>
            <person name="Yamashiro T."/>
            <person name="Shiraishi A."/>
            <person name="Satake H."/>
            <person name="Nakayama K."/>
        </authorList>
    </citation>
    <scope>NUCLEOTIDE SEQUENCE</scope>
</reference>